<evidence type="ECO:0000313" key="5">
    <source>
        <dbReference type="EMBL" id="KAK9829431.1"/>
    </source>
</evidence>
<feature type="domain" description="FAD-dependent protein C-terminal" evidence="4">
    <location>
        <begin position="329"/>
        <end position="521"/>
    </location>
</feature>
<proteinExistence type="predicted"/>
<name>A0AAW1R7R1_9CHLO</name>
<dbReference type="Gene3D" id="3.30.70.2700">
    <property type="match status" value="1"/>
</dbReference>
<dbReference type="PIRSF" id="PIRSF038984">
    <property type="entry name" value="FAD_binding_protein"/>
    <property type="match status" value="1"/>
</dbReference>
<evidence type="ECO:0000256" key="2">
    <source>
        <dbReference type="ARBA" id="ARBA00023002"/>
    </source>
</evidence>
<evidence type="ECO:0000313" key="6">
    <source>
        <dbReference type="Proteomes" id="UP001489004"/>
    </source>
</evidence>
<dbReference type="InterPro" id="IPR003953">
    <property type="entry name" value="FAD-dep_OxRdtase_2_FAD-bd"/>
</dbReference>
<dbReference type="InterPro" id="IPR036188">
    <property type="entry name" value="FAD/NAD-bd_sf"/>
</dbReference>
<dbReference type="GO" id="GO:0016491">
    <property type="term" value="F:oxidoreductase activity"/>
    <property type="evidence" value="ECO:0007669"/>
    <property type="project" value="UniProtKB-KW"/>
</dbReference>
<dbReference type="PRINTS" id="PR00368">
    <property type="entry name" value="FADPNR"/>
</dbReference>
<keyword evidence="6" id="KW-1185">Reference proteome</keyword>
<dbReference type="InterPro" id="IPR049516">
    <property type="entry name" value="FAD-depend_C"/>
</dbReference>
<comment type="caution">
    <text evidence="5">The sequence shown here is derived from an EMBL/GenBank/DDBJ whole genome shotgun (WGS) entry which is preliminary data.</text>
</comment>
<keyword evidence="2" id="KW-0560">Oxidoreductase</keyword>
<accession>A0AAW1R7R1</accession>
<feature type="domain" description="FAD-dependent oxidoreductase 2 FAD-binding" evidence="3">
    <location>
        <begin position="144"/>
        <end position="176"/>
    </location>
</feature>
<reference evidence="5 6" key="1">
    <citation type="journal article" date="2024" name="Nat. Commun.">
        <title>Phylogenomics reveals the evolutionary origins of lichenization in chlorophyte algae.</title>
        <authorList>
            <person name="Puginier C."/>
            <person name="Libourel C."/>
            <person name="Otte J."/>
            <person name="Skaloud P."/>
            <person name="Haon M."/>
            <person name="Grisel S."/>
            <person name="Petersen M."/>
            <person name="Berrin J.G."/>
            <person name="Delaux P.M."/>
            <person name="Dal Grande F."/>
            <person name="Keller J."/>
        </authorList>
    </citation>
    <scope>NUCLEOTIDE SEQUENCE [LARGE SCALE GENOMIC DNA]</scope>
    <source>
        <strain evidence="5 6">SAG 2043</strain>
    </source>
</reference>
<keyword evidence="1" id="KW-0285">Flavoprotein</keyword>
<dbReference type="Pfam" id="PF00890">
    <property type="entry name" value="FAD_binding_2"/>
    <property type="match status" value="1"/>
</dbReference>
<protein>
    <recommendedName>
        <fullName evidence="7">FAD dependent oxidoreductase</fullName>
    </recommendedName>
</protein>
<evidence type="ECO:0000259" key="4">
    <source>
        <dbReference type="Pfam" id="PF21688"/>
    </source>
</evidence>
<evidence type="ECO:0008006" key="7">
    <source>
        <dbReference type="Google" id="ProtNLM"/>
    </source>
</evidence>
<dbReference type="AlphaFoldDB" id="A0AAW1R7R1"/>
<organism evidence="5 6">
    <name type="scientific">[Myrmecia] bisecta</name>
    <dbReference type="NCBI Taxonomy" id="41462"/>
    <lineage>
        <taxon>Eukaryota</taxon>
        <taxon>Viridiplantae</taxon>
        <taxon>Chlorophyta</taxon>
        <taxon>core chlorophytes</taxon>
        <taxon>Trebouxiophyceae</taxon>
        <taxon>Trebouxiales</taxon>
        <taxon>Trebouxiaceae</taxon>
        <taxon>Myrmecia</taxon>
    </lineage>
</organism>
<dbReference type="InterPro" id="IPR028348">
    <property type="entry name" value="FAD-binding_protein"/>
</dbReference>
<dbReference type="PANTHER" id="PTHR42842">
    <property type="entry name" value="FAD/NAD(P)-BINDING OXIDOREDUCTASE"/>
    <property type="match status" value="1"/>
</dbReference>
<dbReference type="Proteomes" id="UP001489004">
    <property type="component" value="Unassembled WGS sequence"/>
</dbReference>
<evidence type="ECO:0000259" key="3">
    <source>
        <dbReference type="Pfam" id="PF00890"/>
    </source>
</evidence>
<dbReference type="PANTHER" id="PTHR42842:SF3">
    <property type="entry name" value="FAD_NAD(P)-BINDING OXIDOREDUCTASE FAMILY PROTEIN"/>
    <property type="match status" value="1"/>
</dbReference>
<dbReference type="EMBL" id="JALJOR010000001">
    <property type="protein sequence ID" value="KAK9829431.1"/>
    <property type="molecule type" value="Genomic_DNA"/>
</dbReference>
<evidence type="ECO:0000256" key="1">
    <source>
        <dbReference type="ARBA" id="ARBA00022630"/>
    </source>
</evidence>
<gene>
    <name evidence="5" type="ORF">WJX72_005837</name>
</gene>
<dbReference type="PRINTS" id="PR00411">
    <property type="entry name" value="PNDRDTASEI"/>
</dbReference>
<sequence>MGRPGYQQAISYANQPQASPNIRWRLFGVDVPLANDPGKDDISVHEALCKAVSKRLRCKDKVLGPEAITLVRKSFDARKGKPKKFSYVVDVDVGAAMAAGAATQYAKQGQLEGVEVEPRPARGVAPCSRLAPPVAAAHPRRDPVVVVGSGPAGLFAALTAAEAGLPVVLLERGQPVDVRGRDIGALFVRGKLNPESNLCYGEGGAGTWSDGKLTTRIGRNSDPVRRVLATLFEMGAPEEILVAGKPHLGTDRLVRILKAFRAHLTSLGVDIRFGTRMADLLVTRGRVTGVQLAAGQEISAAVVVLAVGHSSRPVYEALQRQGALLTPKPFAMGFRVEHPQALIDAIQYGQADAAEVQRGKGRLPVADYRLAAGVPALIVPTSTDPEELCVNGMSFSRRNSVWANSALVVGVGASDWAPFIDSFGPLAGMQLQVEAEREAARRGGGCFVAPVQRVTDFMAGETSQGTLPSSSYRLGVKSAPLHDLYSPAITEALRKALLQFERRLPGFLSDVGLLHGVETRTSAPVRVDRDDKLQSTTLQGLYPCGEGAGYAGGIVSAAVDGLRVGEAVVAQLKSVALLE</sequence>
<dbReference type="Pfam" id="PF21688">
    <property type="entry name" value="FAD-depend_C"/>
    <property type="match status" value="1"/>
</dbReference>
<dbReference type="SUPFAM" id="SSF51905">
    <property type="entry name" value="FAD/NAD(P)-binding domain"/>
    <property type="match status" value="1"/>
</dbReference>
<dbReference type="Gene3D" id="3.50.50.60">
    <property type="entry name" value="FAD/NAD(P)-binding domain"/>
    <property type="match status" value="2"/>
</dbReference>